<evidence type="ECO:0008006" key="5">
    <source>
        <dbReference type="Google" id="ProtNLM"/>
    </source>
</evidence>
<evidence type="ECO:0000256" key="2">
    <source>
        <dbReference type="SAM" id="SignalP"/>
    </source>
</evidence>
<dbReference type="SUPFAM" id="SSF101898">
    <property type="entry name" value="NHL repeat"/>
    <property type="match status" value="1"/>
</dbReference>
<dbReference type="AlphaFoldDB" id="A0A5M3WGQ6"/>
<name>A0A5M3WGQ6_9ACTN</name>
<dbReference type="Proteomes" id="UP000331127">
    <property type="component" value="Unassembled WGS sequence"/>
</dbReference>
<dbReference type="RefSeq" id="WP_155353790.1">
    <property type="nucleotide sequence ID" value="NZ_BAAAHL010000012.1"/>
</dbReference>
<organism evidence="3 4">
    <name type="scientific">Acrocarpospora macrocephala</name>
    <dbReference type="NCBI Taxonomy" id="150177"/>
    <lineage>
        <taxon>Bacteria</taxon>
        <taxon>Bacillati</taxon>
        <taxon>Actinomycetota</taxon>
        <taxon>Actinomycetes</taxon>
        <taxon>Streptosporangiales</taxon>
        <taxon>Streptosporangiaceae</taxon>
        <taxon>Acrocarpospora</taxon>
    </lineage>
</organism>
<dbReference type="EMBL" id="BLAE01000009">
    <property type="protein sequence ID" value="GES08144.1"/>
    <property type="molecule type" value="Genomic_DNA"/>
</dbReference>
<accession>A0A5M3WGQ6</accession>
<dbReference type="PROSITE" id="PS51257">
    <property type="entry name" value="PROKAR_LIPOPROTEIN"/>
    <property type="match status" value="1"/>
</dbReference>
<feature type="region of interest" description="Disordered" evidence="1">
    <location>
        <begin position="339"/>
        <end position="360"/>
    </location>
</feature>
<evidence type="ECO:0000256" key="1">
    <source>
        <dbReference type="SAM" id="MobiDB-lite"/>
    </source>
</evidence>
<evidence type="ECO:0000313" key="4">
    <source>
        <dbReference type="Proteomes" id="UP000331127"/>
    </source>
</evidence>
<comment type="caution">
    <text evidence="3">The sequence shown here is derived from an EMBL/GenBank/DDBJ whole genome shotgun (WGS) entry which is preliminary data.</text>
</comment>
<keyword evidence="4" id="KW-1185">Reference proteome</keyword>
<evidence type="ECO:0000313" key="3">
    <source>
        <dbReference type="EMBL" id="GES08144.1"/>
    </source>
</evidence>
<dbReference type="OrthoDB" id="3515089at2"/>
<gene>
    <name evidence="3" type="ORF">Amac_017390</name>
</gene>
<reference evidence="3 4" key="1">
    <citation type="submission" date="2019-10" db="EMBL/GenBank/DDBJ databases">
        <title>Whole genome shotgun sequence of Acrocarpospora macrocephala NBRC 16266.</title>
        <authorList>
            <person name="Ichikawa N."/>
            <person name="Kimura A."/>
            <person name="Kitahashi Y."/>
            <person name="Komaki H."/>
            <person name="Oguchi A."/>
        </authorList>
    </citation>
    <scope>NUCLEOTIDE SEQUENCE [LARGE SCALE GENOMIC DNA]</scope>
    <source>
        <strain evidence="3 4">NBRC 16266</strain>
    </source>
</reference>
<feature type="signal peptide" evidence="2">
    <location>
        <begin position="1"/>
        <end position="21"/>
    </location>
</feature>
<feature type="chain" id="PRO_5024405367" description="Photosynthesis system II assembly factor Ycf48/Hcf136-like domain-containing protein" evidence="2">
    <location>
        <begin position="22"/>
        <end position="360"/>
    </location>
</feature>
<proteinExistence type="predicted"/>
<protein>
    <recommendedName>
        <fullName evidence="5">Photosynthesis system II assembly factor Ycf48/Hcf136-like domain-containing protein</fullName>
    </recommendedName>
</protein>
<keyword evidence="2" id="KW-0732">Signal</keyword>
<sequence>MRSVFVSGMTVLGLACAPAMAAAGVAHQVEGAAPVWKLTRVNTLPGDDVLNDVTVLGNGSVWAAGHRVVNGKQRGLVQWFDGGAWKAIPNSPPYELNAVTATSNRNVWVFGNGKAARWNGRAWTSTSLGGGFSASDADGTSAKDIWAVAGSAASARHWNGSSWKSFQLPGRASAVETYKAGDVWAAGTKGNRPAVMRWNGKSWALVPTPSLKLPAPDAIAAIIDIAVLGPRNVWAVGGVTWEGANDEGDDVTFSRTLLMRWNGSSWVITIGTANAQPYTEVEPDGKGGVWVVQSHWNSTLWHVTGSAWTDTPLPRKARTDAVLFSIARRPGTATVWGAGFTVPQGDPDDPSANGSFWRTL</sequence>